<dbReference type="STRING" id="1447883.A0A2B7Y946"/>
<dbReference type="NCBIfam" id="TIGR00218">
    <property type="entry name" value="manA"/>
    <property type="match status" value="1"/>
</dbReference>
<sequence length="464" mass="50431">MPGQWGLANSMLFFAGVNSYDWGKIGRGSAAAKYAAATPTGDFSIQEERPYAELWMGTHPSLPSKDAETQRTLLDLVQDNRALMSPEISARYGGKLPFLLKVLSIQKALSIQAHPNKKLAEVLHQRDPRNYPDDNHKPEMTIAITPFEGLCSFRPLAEIAHFLRSVEPLRDLVGSQAAEEFENTIKDKEDSEDSAVVEKNKAALRTLFTVLMNSSSDAIAAAAQKLVAAAESSPDTFATLESSPSNPSNPSELAQVAIRLNGQFPNDIGLFVFLFLNFVKLSPGEAMFLKADDIHAYISGDIIECMASSDNVVRAGFTPKFKDVSTLTDMLTYSYAPIEEQKMTPTEYPYATLNATAYSSSSSAMLYDPPIEEFSVIKTDLKAAGAKATFETINGPSIVICTSGTGKISVGSKSEEVKEGYVYFVGADAECVLENAGPQGEDNQVFTTFKAFCELDRAEINGNL</sequence>
<dbReference type="PANTHER" id="PTHR10309:SF0">
    <property type="entry name" value="MANNOSE-6-PHOSPHATE ISOMERASE"/>
    <property type="match status" value="1"/>
</dbReference>
<comment type="cofactor">
    <cofactor evidence="11 12">
        <name>Zn(2+)</name>
        <dbReference type="ChEBI" id="CHEBI:29105"/>
    </cofactor>
    <text evidence="11 12">Binds 1 zinc ion per subunit.</text>
</comment>
<comment type="function">
    <text evidence="2">Involved in the synthesis of the GDP-mannose and dolichol-phosphate-mannose required for a number of critical mannosyl transfer reactions.</text>
</comment>
<organism evidence="18 19">
    <name type="scientific">Polytolypa hystricis (strain UAMH7299)</name>
    <dbReference type="NCBI Taxonomy" id="1447883"/>
    <lineage>
        <taxon>Eukaryota</taxon>
        <taxon>Fungi</taxon>
        <taxon>Dikarya</taxon>
        <taxon>Ascomycota</taxon>
        <taxon>Pezizomycotina</taxon>
        <taxon>Eurotiomycetes</taxon>
        <taxon>Eurotiomycetidae</taxon>
        <taxon>Onygenales</taxon>
        <taxon>Onygenales incertae sedis</taxon>
        <taxon>Polytolypa</taxon>
    </lineage>
</organism>
<dbReference type="EC" id="5.3.1.8" evidence="5 12"/>
<dbReference type="PROSITE" id="PS00966">
    <property type="entry name" value="PMI_I_2"/>
    <property type="match status" value="1"/>
</dbReference>
<dbReference type="Gene3D" id="1.10.441.10">
    <property type="entry name" value="Phosphomannose Isomerase, domain 2"/>
    <property type="match status" value="1"/>
</dbReference>
<dbReference type="InterPro" id="IPR046456">
    <property type="entry name" value="PMI_typeI_C"/>
</dbReference>
<keyword evidence="19" id="KW-1185">Reference proteome</keyword>
<dbReference type="UniPathway" id="UPA00126">
    <property type="reaction ID" value="UER00423"/>
</dbReference>
<evidence type="ECO:0000256" key="1">
    <source>
        <dbReference type="ARBA" id="ARBA00000757"/>
    </source>
</evidence>
<feature type="domain" description="Phosphomannose isomerase type I C-terminal" evidence="15">
    <location>
        <begin position="365"/>
        <end position="412"/>
    </location>
</feature>
<dbReference type="InterPro" id="IPR014710">
    <property type="entry name" value="RmlC-like_jellyroll"/>
</dbReference>
<evidence type="ECO:0000256" key="5">
    <source>
        <dbReference type="ARBA" id="ARBA00011956"/>
    </source>
</evidence>
<dbReference type="GO" id="GO:0009298">
    <property type="term" value="P:GDP-mannose biosynthetic process"/>
    <property type="evidence" value="ECO:0007669"/>
    <property type="project" value="UniProtKB-UniPathway"/>
</dbReference>
<evidence type="ECO:0000256" key="6">
    <source>
        <dbReference type="ARBA" id="ARBA00018236"/>
    </source>
</evidence>
<comment type="similarity">
    <text evidence="4 13">Belongs to the mannose-6-phosphate isomerase type 1 family.</text>
</comment>
<dbReference type="Pfam" id="PF20511">
    <property type="entry name" value="PMI_typeI_cat"/>
    <property type="match status" value="1"/>
</dbReference>
<proteinExistence type="inferred from homology"/>
<feature type="domain" description="Phosphomannose isomerase type I catalytic" evidence="16">
    <location>
        <begin position="15"/>
        <end position="156"/>
    </location>
</feature>
<evidence type="ECO:0000256" key="14">
    <source>
        <dbReference type="RuleBase" id="RU004248"/>
    </source>
</evidence>
<dbReference type="PRINTS" id="PR00714">
    <property type="entry name" value="MAN6PISMRASE"/>
</dbReference>
<feature type="binding site" evidence="11">
    <location>
        <position position="139"/>
    </location>
    <ligand>
        <name>Zn(2+)</name>
        <dbReference type="ChEBI" id="CHEBI:29105"/>
    </ligand>
</feature>
<dbReference type="InterPro" id="IPR046458">
    <property type="entry name" value="PMI_typeI_hel"/>
</dbReference>
<comment type="pathway">
    <text evidence="3 14">Nucleotide-sugar biosynthesis; GDP-alpha-D-mannose biosynthesis; alpha-D-mannose 1-phosphate from D-fructose 6-phosphate: step 1/2.</text>
</comment>
<dbReference type="InterPro" id="IPR001250">
    <property type="entry name" value="Man6P_Isoase-1"/>
</dbReference>
<evidence type="ECO:0000259" key="16">
    <source>
        <dbReference type="Pfam" id="PF20511"/>
    </source>
</evidence>
<evidence type="ECO:0000256" key="2">
    <source>
        <dbReference type="ARBA" id="ARBA00002564"/>
    </source>
</evidence>
<dbReference type="PIRSF" id="PIRSF001480">
    <property type="entry name" value="Mannose-6-phosphate_isomerase"/>
    <property type="match status" value="1"/>
</dbReference>
<feature type="binding site" evidence="11">
    <location>
        <position position="295"/>
    </location>
    <ligand>
        <name>Zn(2+)</name>
        <dbReference type="ChEBI" id="CHEBI:29105"/>
    </ligand>
</feature>
<dbReference type="GO" id="GO:0005829">
    <property type="term" value="C:cytosol"/>
    <property type="evidence" value="ECO:0007669"/>
    <property type="project" value="TreeGrafter"/>
</dbReference>
<evidence type="ECO:0000256" key="3">
    <source>
        <dbReference type="ARBA" id="ARBA00004666"/>
    </source>
</evidence>
<evidence type="ECO:0000256" key="10">
    <source>
        <dbReference type="PIRSR" id="PIRSR001480-1"/>
    </source>
</evidence>
<evidence type="ECO:0000313" key="18">
    <source>
        <dbReference type="EMBL" id="PGH17563.1"/>
    </source>
</evidence>
<evidence type="ECO:0000259" key="17">
    <source>
        <dbReference type="Pfam" id="PF20512"/>
    </source>
</evidence>
<dbReference type="Pfam" id="PF20512">
    <property type="entry name" value="PMI_typeI_hel"/>
    <property type="match status" value="1"/>
</dbReference>
<keyword evidence="7 11" id="KW-0479">Metal-binding</keyword>
<dbReference type="InterPro" id="IPR011051">
    <property type="entry name" value="RmlC_Cupin_sf"/>
</dbReference>
<evidence type="ECO:0000256" key="11">
    <source>
        <dbReference type="PIRSR" id="PIRSR001480-2"/>
    </source>
</evidence>
<evidence type="ECO:0000256" key="13">
    <source>
        <dbReference type="RuleBase" id="RU004189"/>
    </source>
</evidence>
<evidence type="ECO:0000313" key="19">
    <source>
        <dbReference type="Proteomes" id="UP000224634"/>
    </source>
</evidence>
<keyword evidence="9 12" id="KW-0413">Isomerase</keyword>
<feature type="binding site" evidence="11">
    <location>
        <position position="114"/>
    </location>
    <ligand>
        <name>Zn(2+)</name>
        <dbReference type="ChEBI" id="CHEBI:29105"/>
    </ligand>
</feature>
<dbReference type="EMBL" id="PDNA01000063">
    <property type="protein sequence ID" value="PGH17563.1"/>
    <property type="molecule type" value="Genomic_DNA"/>
</dbReference>
<feature type="domain" description="Phosphomannose isomerase type I helical insertion" evidence="17">
    <location>
        <begin position="172"/>
        <end position="276"/>
    </location>
</feature>
<dbReference type="CDD" id="cd07011">
    <property type="entry name" value="cupin_PMI_type_I_N"/>
    <property type="match status" value="1"/>
</dbReference>
<dbReference type="OrthoDB" id="6605218at2759"/>
<dbReference type="FunFam" id="1.10.441.10:FF:000001">
    <property type="entry name" value="Mannose-6-phosphate isomerase"/>
    <property type="match status" value="1"/>
</dbReference>
<evidence type="ECO:0000259" key="15">
    <source>
        <dbReference type="Pfam" id="PF01238"/>
    </source>
</evidence>
<dbReference type="GO" id="GO:0008270">
    <property type="term" value="F:zinc ion binding"/>
    <property type="evidence" value="ECO:0007669"/>
    <property type="project" value="InterPro"/>
</dbReference>
<dbReference type="InterPro" id="IPR016305">
    <property type="entry name" value="Mannose-6-P_Isomerase"/>
</dbReference>
<comment type="caution">
    <text evidence="18">The sequence shown here is derived from an EMBL/GenBank/DDBJ whole genome shotgun (WGS) entry which is preliminary data.</text>
</comment>
<name>A0A2B7Y946_POLH7</name>
<dbReference type="GO" id="GO:0004476">
    <property type="term" value="F:mannose-6-phosphate isomerase activity"/>
    <property type="evidence" value="ECO:0007669"/>
    <property type="project" value="UniProtKB-EC"/>
</dbReference>
<evidence type="ECO:0000256" key="9">
    <source>
        <dbReference type="ARBA" id="ARBA00023235"/>
    </source>
</evidence>
<dbReference type="InterPro" id="IPR046457">
    <property type="entry name" value="PMI_typeI_cat"/>
</dbReference>
<dbReference type="PANTHER" id="PTHR10309">
    <property type="entry name" value="MANNOSE-6-PHOSPHATE ISOMERASE"/>
    <property type="match status" value="1"/>
</dbReference>
<evidence type="ECO:0000256" key="8">
    <source>
        <dbReference type="ARBA" id="ARBA00022833"/>
    </source>
</evidence>
<evidence type="ECO:0000256" key="7">
    <source>
        <dbReference type="ARBA" id="ARBA00022723"/>
    </source>
</evidence>
<dbReference type="AlphaFoldDB" id="A0A2B7Y946"/>
<dbReference type="GO" id="GO:0005975">
    <property type="term" value="P:carbohydrate metabolic process"/>
    <property type="evidence" value="ECO:0007669"/>
    <property type="project" value="InterPro"/>
</dbReference>
<dbReference type="PROSITE" id="PS00965">
    <property type="entry name" value="PMI_I_1"/>
    <property type="match status" value="1"/>
</dbReference>
<gene>
    <name evidence="18" type="ORF">AJ80_04741</name>
</gene>
<dbReference type="Gene3D" id="2.60.120.10">
    <property type="entry name" value="Jelly Rolls"/>
    <property type="match status" value="2"/>
</dbReference>
<evidence type="ECO:0000256" key="12">
    <source>
        <dbReference type="RuleBase" id="RU000611"/>
    </source>
</evidence>
<dbReference type="Pfam" id="PF01238">
    <property type="entry name" value="PMI_typeI_C"/>
    <property type="match status" value="1"/>
</dbReference>
<feature type="binding site" evidence="11">
    <location>
        <position position="112"/>
    </location>
    <ligand>
        <name>Zn(2+)</name>
        <dbReference type="ChEBI" id="CHEBI:29105"/>
    </ligand>
</feature>
<feature type="active site" evidence="10">
    <location>
        <position position="314"/>
    </location>
</feature>
<dbReference type="InterPro" id="IPR018050">
    <property type="entry name" value="Pmannose_isomerase-type1_CS"/>
</dbReference>
<reference evidence="18 19" key="1">
    <citation type="submission" date="2017-10" db="EMBL/GenBank/DDBJ databases">
        <title>Comparative genomics in systemic dimorphic fungi from Ajellomycetaceae.</title>
        <authorList>
            <person name="Munoz J.F."/>
            <person name="Mcewen J.G."/>
            <person name="Clay O.K."/>
            <person name="Cuomo C.A."/>
        </authorList>
    </citation>
    <scope>NUCLEOTIDE SEQUENCE [LARGE SCALE GENOMIC DNA]</scope>
    <source>
        <strain evidence="18 19">UAMH7299</strain>
    </source>
</reference>
<accession>A0A2B7Y946</accession>
<dbReference type="SUPFAM" id="SSF51182">
    <property type="entry name" value="RmlC-like cupins"/>
    <property type="match status" value="1"/>
</dbReference>
<keyword evidence="8 11" id="KW-0862">Zinc</keyword>
<evidence type="ECO:0000256" key="4">
    <source>
        <dbReference type="ARBA" id="ARBA00010772"/>
    </source>
</evidence>
<dbReference type="Proteomes" id="UP000224634">
    <property type="component" value="Unassembled WGS sequence"/>
</dbReference>
<protein>
    <recommendedName>
        <fullName evidence="6 12">Mannose-6-phosphate isomerase</fullName>
        <ecNumber evidence="5 12">5.3.1.8</ecNumber>
    </recommendedName>
</protein>
<comment type="catalytic activity">
    <reaction evidence="1 12">
        <text>D-mannose 6-phosphate = D-fructose 6-phosphate</text>
        <dbReference type="Rhea" id="RHEA:12356"/>
        <dbReference type="ChEBI" id="CHEBI:58735"/>
        <dbReference type="ChEBI" id="CHEBI:61527"/>
        <dbReference type="EC" id="5.3.1.8"/>
    </reaction>
</comment>